<comment type="caution">
    <text evidence="1">The sequence shown here is derived from an EMBL/GenBank/DDBJ whole genome shotgun (WGS) entry which is preliminary data.</text>
</comment>
<proteinExistence type="predicted"/>
<protein>
    <submittedName>
        <fullName evidence="1">Uncharacterized protein</fullName>
    </submittedName>
</protein>
<dbReference type="AlphaFoldDB" id="A0A6A3N8X7"/>
<evidence type="ECO:0000313" key="1">
    <source>
        <dbReference type="EMBL" id="KAE9036811.1"/>
    </source>
</evidence>
<evidence type="ECO:0000313" key="4">
    <source>
        <dbReference type="Proteomes" id="UP000435112"/>
    </source>
</evidence>
<organism evidence="1 3">
    <name type="scientific">Phytophthora rubi</name>
    <dbReference type="NCBI Taxonomy" id="129364"/>
    <lineage>
        <taxon>Eukaryota</taxon>
        <taxon>Sar</taxon>
        <taxon>Stramenopiles</taxon>
        <taxon>Oomycota</taxon>
        <taxon>Peronosporomycetes</taxon>
        <taxon>Peronosporales</taxon>
        <taxon>Peronosporaceae</taxon>
        <taxon>Phytophthora</taxon>
    </lineage>
</organism>
<dbReference type="Proteomes" id="UP000429607">
    <property type="component" value="Unassembled WGS sequence"/>
</dbReference>
<evidence type="ECO:0000313" key="3">
    <source>
        <dbReference type="Proteomes" id="UP000429607"/>
    </source>
</evidence>
<dbReference type="Proteomes" id="UP000435112">
    <property type="component" value="Unassembled WGS sequence"/>
</dbReference>
<sequence length="50" mass="5701">MSFRSWRIAGAPRAWTSFSSFRPTRVATLSYWCLCATLARWCGGPQCERA</sequence>
<gene>
    <name evidence="1" type="ORF">PR001_g8664</name>
    <name evidence="2" type="ORF">PR002_g5353</name>
</gene>
<name>A0A6A3N8X7_9STRA</name>
<accession>A0A6A3N8X7</accession>
<dbReference type="EMBL" id="QXFU01000226">
    <property type="protein sequence ID" value="KAE9039719.1"/>
    <property type="molecule type" value="Genomic_DNA"/>
</dbReference>
<dbReference type="EMBL" id="QXFV01000463">
    <property type="protein sequence ID" value="KAE9036811.1"/>
    <property type="molecule type" value="Genomic_DNA"/>
</dbReference>
<evidence type="ECO:0000313" key="2">
    <source>
        <dbReference type="EMBL" id="KAE9039719.1"/>
    </source>
</evidence>
<reference evidence="3 4" key="1">
    <citation type="submission" date="2018-09" db="EMBL/GenBank/DDBJ databases">
        <title>Genomic investigation of the strawberry pathogen Phytophthora fragariae indicates pathogenicity is determined by transcriptional variation in three key races.</title>
        <authorList>
            <person name="Adams T.M."/>
            <person name="Armitage A.D."/>
            <person name="Sobczyk M.K."/>
            <person name="Bates H.J."/>
            <person name="Dunwell J.M."/>
            <person name="Nellist C.F."/>
            <person name="Harrison R.J."/>
        </authorList>
    </citation>
    <scope>NUCLEOTIDE SEQUENCE [LARGE SCALE GENOMIC DNA]</scope>
    <source>
        <strain evidence="1 3">SCRP249</strain>
        <strain evidence="2 4">SCRP324</strain>
    </source>
</reference>